<reference evidence="2 3" key="1">
    <citation type="submission" date="2024-10" db="EMBL/GenBank/DDBJ databases">
        <title>Updated reference genomes for cyclostephanoid diatoms.</title>
        <authorList>
            <person name="Roberts W.R."/>
            <person name="Alverson A.J."/>
        </authorList>
    </citation>
    <scope>NUCLEOTIDE SEQUENCE [LARGE SCALE GENOMIC DNA]</scope>
    <source>
        <strain evidence="2 3">AJA276-08</strain>
    </source>
</reference>
<dbReference type="Proteomes" id="UP001530315">
    <property type="component" value="Unassembled WGS sequence"/>
</dbReference>
<accession>A0ABD3QX85</accession>
<gene>
    <name evidence="2" type="ORF">ACHAW5_007674</name>
</gene>
<organism evidence="2 3">
    <name type="scientific">Stephanodiscus triporus</name>
    <dbReference type="NCBI Taxonomy" id="2934178"/>
    <lineage>
        <taxon>Eukaryota</taxon>
        <taxon>Sar</taxon>
        <taxon>Stramenopiles</taxon>
        <taxon>Ochrophyta</taxon>
        <taxon>Bacillariophyta</taxon>
        <taxon>Coscinodiscophyceae</taxon>
        <taxon>Thalassiosirophycidae</taxon>
        <taxon>Stephanodiscales</taxon>
        <taxon>Stephanodiscaceae</taxon>
        <taxon>Stephanodiscus</taxon>
    </lineage>
</organism>
<keyword evidence="3" id="KW-1185">Reference proteome</keyword>
<evidence type="ECO:0000256" key="1">
    <source>
        <dbReference type="SAM" id="MobiDB-lite"/>
    </source>
</evidence>
<name>A0ABD3QX85_9STRA</name>
<protein>
    <submittedName>
        <fullName evidence="2">Uncharacterized protein</fullName>
    </submittedName>
</protein>
<dbReference type="PANTHER" id="PTHR46732">
    <property type="entry name" value="ATP-DEPENDENT PROTEASE LA (LON) DOMAIN PROTEIN"/>
    <property type="match status" value="1"/>
</dbReference>
<feature type="region of interest" description="Disordered" evidence="1">
    <location>
        <begin position="1"/>
        <end position="24"/>
    </location>
</feature>
<dbReference type="PANTHER" id="PTHR46732:SF8">
    <property type="entry name" value="ATP-DEPENDENT PROTEASE LA (LON) DOMAIN PROTEIN"/>
    <property type="match status" value="1"/>
</dbReference>
<proteinExistence type="predicted"/>
<feature type="region of interest" description="Disordered" evidence="1">
    <location>
        <begin position="88"/>
        <end position="126"/>
    </location>
</feature>
<dbReference type="AlphaFoldDB" id="A0ABD3QX85"/>
<feature type="region of interest" description="Disordered" evidence="1">
    <location>
        <begin position="154"/>
        <end position="220"/>
    </location>
</feature>
<sequence>MSFEELEEEMRGGSLKGHEKYANDNDDDDDLMDMLLMTHYEATHDVVGRVRIHRFVNPECYTDGPEGEEYLMAEATVLDVVENERTKTRKALEDRKRRSKEAALGGSASSSSSKATTTKTTTTALKFEGKQQRGAVGDVAKAVARIKEELRSSVGEAFEKNRQQQQPDSDGVDEKSRPSPDGATKSFHEKLNNAASSAASDKRKGRIPPGGSGARVSLTEEERSLRESFARLVALQHELKEECRFMRVPTQTFGVGQVGVWLSAAAWSQFVEKRLEATYFGMQSDLQARLVEYLADGGGESGRGIGGYVNAKHAEDDGAIEGSGYVEVGETIDYEDLSPELQREFQLFQARATEELGPLALERAIQMQCIIQAESYSERLDLLRECVDNERRRLEAKKMLKSLDGDVDRKGGVSLYSGSRNSRERARTVFERLMSTDVASKEQSKDLDKKAFQ</sequence>
<comment type="caution">
    <text evidence="2">The sequence shown here is derived from an EMBL/GenBank/DDBJ whole genome shotgun (WGS) entry which is preliminary data.</text>
</comment>
<evidence type="ECO:0000313" key="2">
    <source>
        <dbReference type="EMBL" id="KAL3804599.1"/>
    </source>
</evidence>
<feature type="compositionally biased region" description="Low complexity" evidence="1">
    <location>
        <begin position="102"/>
        <end position="126"/>
    </location>
</feature>
<evidence type="ECO:0000313" key="3">
    <source>
        <dbReference type="Proteomes" id="UP001530315"/>
    </source>
</evidence>
<dbReference type="EMBL" id="JALLAZ020000075">
    <property type="protein sequence ID" value="KAL3804599.1"/>
    <property type="molecule type" value="Genomic_DNA"/>
</dbReference>